<proteinExistence type="predicted"/>
<name>A0A517D8M6_LIMRT</name>
<accession>A0A517D8M6</accession>
<evidence type="ECO:0000313" key="2">
    <source>
        <dbReference type="Proteomes" id="UP000316394"/>
    </source>
</evidence>
<geneLocation type="plasmid" evidence="1 2">
    <name>unnamed</name>
</geneLocation>
<dbReference type="RefSeq" id="WP_144228045.1">
    <property type="nucleotide sequence ID" value="NZ_CP041677.1"/>
</dbReference>
<protein>
    <submittedName>
        <fullName evidence="1">Uncharacterized protein</fullName>
    </submittedName>
</protein>
<gene>
    <name evidence="1" type="ORF">FOD75_11435</name>
</gene>
<reference evidence="1 2" key="1">
    <citation type="submission" date="2019-07" db="EMBL/GenBank/DDBJ databases">
        <title>Gastrointestinal microbiota of Peromyscus leucopus, the white-footed mouse.</title>
        <authorList>
            <person name="Milovic A."/>
            <person name="Bassam K."/>
            <person name="Barbour A.G."/>
        </authorList>
    </citation>
    <scope>NUCLEOTIDE SEQUENCE [LARGE SCALE GENOMIC DNA]</scope>
    <source>
        <strain evidence="1 2">LL7</strain>
        <plasmid evidence="1 2">unnamed</plasmid>
    </source>
</reference>
<dbReference type="EMBL" id="CP041677">
    <property type="protein sequence ID" value="QDR73695.1"/>
    <property type="molecule type" value="Genomic_DNA"/>
</dbReference>
<keyword evidence="1" id="KW-0614">Plasmid</keyword>
<dbReference type="AlphaFoldDB" id="A0A517D8M6"/>
<dbReference type="Proteomes" id="UP000316394">
    <property type="component" value="Plasmid unnamed"/>
</dbReference>
<organism evidence="1 2">
    <name type="scientific">Limosilactobacillus reuteri</name>
    <name type="common">Lactobacillus reuteri</name>
    <dbReference type="NCBI Taxonomy" id="1598"/>
    <lineage>
        <taxon>Bacteria</taxon>
        <taxon>Bacillati</taxon>
        <taxon>Bacillota</taxon>
        <taxon>Bacilli</taxon>
        <taxon>Lactobacillales</taxon>
        <taxon>Lactobacillaceae</taxon>
        <taxon>Limosilactobacillus</taxon>
    </lineage>
</organism>
<evidence type="ECO:0000313" key="1">
    <source>
        <dbReference type="EMBL" id="QDR73695.1"/>
    </source>
</evidence>
<sequence>MTEKVEMTKAQNIELNTITALHHDFFDDLKSRIGEATSLRNQFVAEYLDSYLWDINDAVMNDLAYELNYWWEGNVNDYLDQLKQDIIDHQHLVNKAYQVFDNHQQEIEELCGDDLESISEIVDDYYRSHGVY</sequence>